<accession>A0ABW8LZR9</accession>
<organism evidence="6 7">
    <name type="scientific">Streptomyces milbemycinicus</name>
    <dbReference type="NCBI Taxonomy" id="476552"/>
    <lineage>
        <taxon>Bacteria</taxon>
        <taxon>Bacillati</taxon>
        <taxon>Actinomycetota</taxon>
        <taxon>Actinomycetes</taxon>
        <taxon>Kitasatosporales</taxon>
        <taxon>Streptomycetaceae</taxon>
        <taxon>Streptomyces</taxon>
    </lineage>
</organism>
<evidence type="ECO:0000259" key="4">
    <source>
        <dbReference type="Pfam" id="PF00501"/>
    </source>
</evidence>
<dbReference type="Pfam" id="PF00501">
    <property type="entry name" value="AMP-binding"/>
    <property type="match status" value="1"/>
</dbReference>
<keyword evidence="2" id="KW-0436">Ligase</keyword>
<dbReference type="InterPro" id="IPR042099">
    <property type="entry name" value="ANL_N_sf"/>
</dbReference>
<gene>
    <name evidence="6" type="ORF">ACI2L5_41885</name>
</gene>
<keyword evidence="7" id="KW-1185">Reference proteome</keyword>
<feature type="domain" description="AMP-binding enzyme C-terminal" evidence="5">
    <location>
        <begin position="446"/>
        <end position="520"/>
    </location>
</feature>
<dbReference type="Pfam" id="PF13193">
    <property type="entry name" value="AMP-binding_C"/>
    <property type="match status" value="1"/>
</dbReference>
<proteinExistence type="inferred from homology"/>
<dbReference type="InterPro" id="IPR025110">
    <property type="entry name" value="AMP-bd_C"/>
</dbReference>
<feature type="domain" description="AMP-dependent synthetase/ligase" evidence="4">
    <location>
        <begin position="35"/>
        <end position="390"/>
    </location>
</feature>
<reference evidence="6 7" key="1">
    <citation type="submission" date="2024-11" db="EMBL/GenBank/DDBJ databases">
        <title>The Natural Products Discovery Center: Release of the First 8490 Sequenced Strains for Exploring Actinobacteria Biosynthetic Diversity.</title>
        <authorList>
            <person name="Kalkreuter E."/>
            <person name="Kautsar S.A."/>
            <person name="Yang D."/>
            <person name="Bader C.D."/>
            <person name="Teijaro C.N."/>
            <person name="Fluegel L."/>
            <person name="Davis C.M."/>
            <person name="Simpson J.R."/>
            <person name="Lauterbach L."/>
            <person name="Steele A.D."/>
            <person name="Gui C."/>
            <person name="Meng S."/>
            <person name="Li G."/>
            <person name="Viehrig K."/>
            <person name="Ye F."/>
            <person name="Su P."/>
            <person name="Kiefer A.F."/>
            <person name="Nichols A."/>
            <person name="Cepeda A.J."/>
            <person name="Yan W."/>
            <person name="Fan B."/>
            <person name="Jiang Y."/>
            <person name="Adhikari A."/>
            <person name="Zheng C.-J."/>
            <person name="Schuster L."/>
            <person name="Cowan T.M."/>
            <person name="Smanski M.J."/>
            <person name="Chevrette M.G."/>
            <person name="De Carvalho L.P.S."/>
            <person name="Shen B."/>
        </authorList>
    </citation>
    <scope>NUCLEOTIDE SEQUENCE [LARGE SCALE GENOMIC DNA]</scope>
    <source>
        <strain evidence="6 7">NPDC020863</strain>
    </source>
</reference>
<dbReference type="RefSeq" id="WP_404748371.1">
    <property type="nucleotide sequence ID" value="NZ_JBJDQH010000018.1"/>
</dbReference>
<comment type="similarity">
    <text evidence="1">Belongs to the ATP-dependent AMP-binding enzyme family.</text>
</comment>
<dbReference type="PANTHER" id="PTHR43201:SF5">
    <property type="entry name" value="MEDIUM-CHAIN ACYL-COA LIGASE ACSF2, MITOCHONDRIAL"/>
    <property type="match status" value="1"/>
</dbReference>
<dbReference type="Gene3D" id="3.40.50.12780">
    <property type="entry name" value="N-terminal domain of ligase-like"/>
    <property type="match status" value="1"/>
</dbReference>
<evidence type="ECO:0000313" key="7">
    <source>
        <dbReference type="Proteomes" id="UP001620295"/>
    </source>
</evidence>
<name>A0ABW8LZR9_9ACTN</name>
<evidence type="ECO:0000256" key="1">
    <source>
        <dbReference type="ARBA" id="ARBA00006432"/>
    </source>
</evidence>
<evidence type="ECO:0000313" key="6">
    <source>
        <dbReference type="EMBL" id="MFK4271415.1"/>
    </source>
</evidence>
<sequence>MTPVDLTDFDRAHTYLGKPLAERLTPWPTVLSRLDHHARVRANAPFLTTPTAAGDMVTLSYGEADALSRRLAGWLRREPAVRPGRTVALAPVNDAASVLAVLAVARAGCPLLMLNPRDPAGRRREQAAAAGADLVLRPGAVPAEALPEAVPLPDPYSLDERAALPPGARCDPADDALFFATSGSTAAGKLVAQSHYAAAVNAEALRRHHGLRVGDRVLGCLPIQHVNGLHFTVLGILAAGAHVMLAPGFDPLRYPRLVERFRPRIASVVPSILEALAETWRRPEPPTGFDYFVSAAAPLAARTARAVRERTGARVLQGYGLTETVNFSTTLPPDLSEDSYRRLLLDADIPSIGTALYGNEVAVLTPEGERAAPGEEGEICMRGHNVMTRYQGNEQATAEAFAGGWFHSQDLGTEIIDPDTGRPFVVVTGRIKNIAKVGGEAVSLDEVDRVLRAVPRLRDAASVALPHRFLGEEVVAAVVPVPGTDAVPQARAALSQAFRATCRPSRILVLDAIPRTATGKVLRRELAARITGLSHTKSPGTVPSPIETTETKS</sequence>
<dbReference type="Proteomes" id="UP001620295">
    <property type="component" value="Unassembled WGS sequence"/>
</dbReference>
<feature type="region of interest" description="Disordered" evidence="3">
    <location>
        <begin position="532"/>
        <end position="553"/>
    </location>
</feature>
<evidence type="ECO:0000256" key="3">
    <source>
        <dbReference type="SAM" id="MobiDB-lite"/>
    </source>
</evidence>
<dbReference type="SUPFAM" id="SSF56801">
    <property type="entry name" value="Acetyl-CoA synthetase-like"/>
    <property type="match status" value="1"/>
</dbReference>
<dbReference type="PANTHER" id="PTHR43201">
    <property type="entry name" value="ACYL-COA SYNTHETASE"/>
    <property type="match status" value="1"/>
</dbReference>
<dbReference type="InterPro" id="IPR045851">
    <property type="entry name" value="AMP-bd_C_sf"/>
</dbReference>
<evidence type="ECO:0000256" key="2">
    <source>
        <dbReference type="ARBA" id="ARBA00022598"/>
    </source>
</evidence>
<evidence type="ECO:0000259" key="5">
    <source>
        <dbReference type="Pfam" id="PF13193"/>
    </source>
</evidence>
<protein>
    <submittedName>
        <fullName evidence="6">Class I adenylate-forming enzyme family protein</fullName>
    </submittedName>
</protein>
<dbReference type="InterPro" id="IPR000873">
    <property type="entry name" value="AMP-dep_synth/lig_dom"/>
</dbReference>
<dbReference type="Gene3D" id="3.30.300.30">
    <property type="match status" value="1"/>
</dbReference>
<comment type="caution">
    <text evidence="6">The sequence shown here is derived from an EMBL/GenBank/DDBJ whole genome shotgun (WGS) entry which is preliminary data.</text>
</comment>
<dbReference type="EMBL" id="JBJDQH010000018">
    <property type="protein sequence ID" value="MFK4271415.1"/>
    <property type="molecule type" value="Genomic_DNA"/>
</dbReference>